<comment type="caution">
    <text evidence="4">The sequence shown here is derived from an EMBL/GenBank/DDBJ whole genome shotgun (WGS) entry which is preliminary data.</text>
</comment>
<proteinExistence type="inferred from homology"/>
<keyword evidence="5" id="KW-1185">Reference proteome</keyword>
<evidence type="ECO:0000313" key="5">
    <source>
        <dbReference type="Proteomes" id="UP000663828"/>
    </source>
</evidence>
<evidence type="ECO:0000256" key="1">
    <source>
        <dbReference type="ARBA" id="ARBA00007637"/>
    </source>
</evidence>
<dbReference type="Proteomes" id="UP000663828">
    <property type="component" value="Unassembled WGS sequence"/>
</dbReference>
<reference evidence="4" key="1">
    <citation type="submission" date="2021-02" db="EMBL/GenBank/DDBJ databases">
        <authorList>
            <person name="Nowell W R."/>
        </authorList>
    </citation>
    <scope>NUCLEOTIDE SEQUENCE</scope>
</reference>
<dbReference type="Proteomes" id="UP000663852">
    <property type="component" value="Unassembled WGS sequence"/>
</dbReference>
<dbReference type="OrthoDB" id="10018255at2759"/>
<comment type="similarity">
    <text evidence="1">Belongs to the NAD(P)-dependent epimerase/dehydratase family.</text>
</comment>
<dbReference type="Pfam" id="PF01370">
    <property type="entry name" value="Epimerase"/>
    <property type="match status" value="1"/>
</dbReference>
<organism evidence="4 5">
    <name type="scientific">Adineta ricciae</name>
    <name type="common">Rotifer</name>
    <dbReference type="NCBI Taxonomy" id="249248"/>
    <lineage>
        <taxon>Eukaryota</taxon>
        <taxon>Metazoa</taxon>
        <taxon>Spiralia</taxon>
        <taxon>Gnathifera</taxon>
        <taxon>Rotifera</taxon>
        <taxon>Eurotatoria</taxon>
        <taxon>Bdelloidea</taxon>
        <taxon>Adinetida</taxon>
        <taxon>Adinetidae</taxon>
        <taxon>Adineta</taxon>
    </lineage>
</organism>
<dbReference type="PANTHER" id="PTHR43000">
    <property type="entry name" value="DTDP-D-GLUCOSE 4,6-DEHYDRATASE-RELATED"/>
    <property type="match status" value="1"/>
</dbReference>
<dbReference type="EMBL" id="CAJNOR010006602">
    <property type="protein sequence ID" value="CAF1599452.1"/>
    <property type="molecule type" value="Genomic_DNA"/>
</dbReference>
<dbReference type="AlphaFoldDB" id="A0A816ASA9"/>
<dbReference type="InterPro" id="IPR036291">
    <property type="entry name" value="NAD(P)-bd_dom_sf"/>
</dbReference>
<feature type="domain" description="NAD-dependent epimerase/dehydratase" evidence="2">
    <location>
        <begin position="6"/>
        <end position="202"/>
    </location>
</feature>
<sequence>MSLKRVLVTGASGLIGRLFFNHLNTQIPLKYDVYGLDITTDVSTRYELEKLLITENDKQRTAIPQDRFVQCDVTDREKLHRLLDELKIDIVIHLAVSSPFETDVDKLLRVNVEGTRNVFEAPGVQSILYASSVRTMLGYFIQEPYRSIEAHTLHDSIPIRKLTVANDPPIDGVFTPIEQAYFQSKLLGEQIAHATRDKNTICARFGWVNARNEAAGDRWECTVWCSHRDLCEFVDRALDALVRKQSGTYFVCSDNYQLWLDMNDAKNDLGFVAKDGSKIKA</sequence>
<dbReference type="InterPro" id="IPR001509">
    <property type="entry name" value="Epimerase_deHydtase"/>
</dbReference>
<gene>
    <name evidence="3" type="ORF">EDS130_LOCUS37562</name>
    <name evidence="4" type="ORF">XAT740_LOCUS47515</name>
</gene>
<evidence type="ECO:0000259" key="2">
    <source>
        <dbReference type="Pfam" id="PF01370"/>
    </source>
</evidence>
<dbReference type="SUPFAM" id="SSF51735">
    <property type="entry name" value="NAD(P)-binding Rossmann-fold domains"/>
    <property type="match status" value="1"/>
</dbReference>
<evidence type="ECO:0000313" key="4">
    <source>
        <dbReference type="EMBL" id="CAF1599452.1"/>
    </source>
</evidence>
<dbReference type="EMBL" id="CAJNOJ010000373">
    <property type="protein sequence ID" value="CAF1422076.1"/>
    <property type="molecule type" value="Genomic_DNA"/>
</dbReference>
<dbReference type="Gene3D" id="3.40.50.720">
    <property type="entry name" value="NAD(P)-binding Rossmann-like Domain"/>
    <property type="match status" value="1"/>
</dbReference>
<name>A0A816ASA9_ADIRI</name>
<evidence type="ECO:0000313" key="3">
    <source>
        <dbReference type="EMBL" id="CAF1422076.1"/>
    </source>
</evidence>
<protein>
    <recommendedName>
        <fullName evidence="2">NAD-dependent epimerase/dehydratase domain-containing protein</fullName>
    </recommendedName>
</protein>
<accession>A0A816ASA9</accession>